<dbReference type="EMBL" id="ML211198">
    <property type="protein sequence ID" value="TFK86457.1"/>
    <property type="molecule type" value="Genomic_DNA"/>
</dbReference>
<feature type="region of interest" description="Disordered" evidence="1">
    <location>
        <begin position="1"/>
        <end position="31"/>
    </location>
</feature>
<dbReference type="Proteomes" id="UP000308197">
    <property type="component" value="Unassembled WGS sequence"/>
</dbReference>
<evidence type="ECO:0000313" key="2">
    <source>
        <dbReference type="EMBL" id="TFK86457.1"/>
    </source>
</evidence>
<accession>A0A5C3PBV8</accession>
<evidence type="ECO:0000313" key="3">
    <source>
        <dbReference type="Proteomes" id="UP000308197"/>
    </source>
</evidence>
<name>A0A5C3PBV8_9APHY</name>
<gene>
    <name evidence="2" type="ORF">K466DRAFT_150626</name>
</gene>
<dbReference type="InParanoid" id="A0A5C3PBV8"/>
<sequence length="105" mass="11400">MSGRKGTRPMTALKESGSQSTKSQGRARERRRSIRVFTLQLRPLLLVVRASMVVAASASPGIRMKGARPRARPHSAWRFRCLNGGNIAEKTVLITRGAGVTIDSG</sequence>
<dbReference type="AlphaFoldDB" id="A0A5C3PBV8"/>
<protein>
    <submittedName>
        <fullName evidence="2">Uncharacterized protein</fullName>
    </submittedName>
</protein>
<proteinExistence type="predicted"/>
<keyword evidence="3" id="KW-1185">Reference proteome</keyword>
<organism evidence="2 3">
    <name type="scientific">Polyporus arcularius HHB13444</name>
    <dbReference type="NCBI Taxonomy" id="1314778"/>
    <lineage>
        <taxon>Eukaryota</taxon>
        <taxon>Fungi</taxon>
        <taxon>Dikarya</taxon>
        <taxon>Basidiomycota</taxon>
        <taxon>Agaricomycotina</taxon>
        <taxon>Agaricomycetes</taxon>
        <taxon>Polyporales</taxon>
        <taxon>Polyporaceae</taxon>
        <taxon>Polyporus</taxon>
    </lineage>
</organism>
<reference evidence="2 3" key="1">
    <citation type="journal article" date="2019" name="Nat. Ecol. Evol.">
        <title>Megaphylogeny resolves global patterns of mushroom evolution.</title>
        <authorList>
            <person name="Varga T."/>
            <person name="Krizsan K."/>
            <person name="Foldi C."/>
            <person name="Dima B."/>
            <person name="Sanchez-Garcia M."/>
            <person name="Sanchez-Ramirez S."/>
            <person name="Szollosi G.J."/>
            <person name="Szarkandi J.G."/>
            <person name="Papp V."/>
            <person name="Albert L."/>
            <person name="Andreopoulos W."/>
            <person name="Angelini C."/>
            <person name="Antonin V."/>
            <person name="Barry K.W."/>
            <person name="Bougher N.L."/>
            <person name="Buchanan P."/>
            <person name="Buyck B."/>
            <person name="Bense V."/>
            <person name="Catcheside P."/>
            <person name="Chovatia M."/>
            <person name="Cooper J."/>
            <person name="Damon W."/>
            <person name="Desjardin D."/>
            <person name="Finy P."/>
            <person name="Geml J."/>
            <person name="Haridas S."/>
            <person name="Hughes K."/>
            <person name="Justo A."/>
            <person name="Karasinski D."/>
            <person name="Kautmanova I."/>
            <person name="Kiss B."/>
            <person name="Kocsube S."/>
            <person name="Kotiranta H."/>
            <person name="LaButti K.M."/>
            <person name="Lechner B.E."/>
            <person name="Liimatainen K."/>
            <person name="Lipzen A."/>
            <person name="Lukacs Z."/>
            <person name="Mihaltcheva S."/>
            <person name="Morgado L.N."/>
            <person name="Niskanen T."/>
            <person name="Noordeloos M.E."/>
            <person name="Ohm R.A."/>
            <person name="Ortiz-Santana B."/>
            <person name="Ovrebo C."/>
            <person name="Racz N."/>
            <person name="Riley R."/>
            <person name="Savchenko A."/>
            <person name="Shiryaev A."/>
            <person name="Soop K."/>
            <person name="Spirin V."/>
            <person name="Szebenyi C."/>
            <person name="Tomsovsky M."/>
            <person name="Tulloss R.E."/>
            <person name="Uehling J."/>
            <person name="Grigoriev I.V."/>
            <person name="Vagvolgyi C."/>
            <person name="Papp T."/>
            <person name="Martin F.M."/>
            <person name="Miettinen O."/>
            <person name="Hibbett D.S."/>
            <person name="Nagy L.G."/>
        </authorList>
    </citation>
    <scope>NUCLEOTIDE SEQUENCE [LARGE SCALE GENOMIC DNA]</scope>
    <source>
        <strain evidence="2 3">HHB13444</strain>
    </source>
</reference>
<evidence type="ECO:0000256" key="1">
    <source>
        <dbReference type="SAM" id="MobiDB-lite"/>
    </source>
</evidence>